<dbReference type="GO" id="GO:0051536">
    <property type="term" value="F:iron-sulfur cluster binding"/>
    <property type="evidence" value="ECO:0007669"/>
    <property type="project" value="UniProtKB-KW"/>
</dbReference>
<name>A0A7W8J9U0_9BACT</name>
<dbReference type="InterPro" id="IPR050377">
    <property type="entry name" value="Radical_SAM_PqqE_MftC-like"/>
</dbReference>
<proteinExistence type="predicted"/>
<dbReference type="PANTHER" id="PTHR11228">
    <property type="entry name" value="RADICAL SAM DOMAIN PROTEIN"/>
    <property type="match status" value="1"/>
</dbReference>
<dbReference type="Gene3D" id="3.20.20.70">
    <property type="entry name" value="Aldolase class I"/>
    <property type="match status" value="1"/>
</dbReference>
<dbReference type="EMBL" id="JACHDZ010000005">
    <property type="protein sequence ID" value="MBB5345235.1"/>
    <property type="molecule type" value="Genomic_DNA"/>
</dbReference>
<dbReference type="Proteomes" id="UP000569092">
    <property type="component" value="Unassembled WGS sequence"/>
</dbReference>
<evidence type="ECO:0000256" key="1">
    <source>
        <dbReference type="ARBA" id="ARBA00001966"/>
    </source>
</evidence>
<accession>A0A7W8J9U0</accession>
<protein>
    <submittedName>
        <fullName evidence="8">MoaA/NifB/PqqE/SkfB family radical SAM enzyme</fullName>
    </submittedName>
</protein>
<keyword evidence="4" id="KW-0408">Iron</keyword>
<feature type="coiled-coil region" evidence="6">
    <location>
        <begin position="216"/>
        <end position="243"/>
    </location>
</feature>
<comment type="cofactor">
    <cofactor evidence="1">
        <name>[4Fe-4S] cluster</name>
        <dbReference type="ChEBI" id="CHEBI:49883"/>
    </cofactor>
</comment>
<keyword evidence="5" id="KW-0411">Iron-sulfur</keyword>
<feature type="domain" description="Radical SAM core" evidence="7">
    <location>
        <begin position="19"/>
        <end position="231"/>
    </location>
</feature>
<reference evidence="8 9" key="1">
    <citation type="submission" date="2020-08" db="EMBL/GenBank/DDBJ databases">
        <title>Genomic Encyclopedia of Type Strains, Phase IV (KMG-V): Genome sequencing to study the core and pangenomes of soil and plant-associated prokaryotes.</title>
        <authorList>
            <person name="Whitman W."/>
        </authorList>
    </citation>
    <scope>NUCLEOTIDE SEQUENCE [LARGE SCALE GENOMIC DNA]</scope>
    <source>
        <strain evidence="8 9">M8US30</strain>
    </source>
</reference>
<dbReference type="Pfam" id="PF04055">
    <property type="entry name" value="Radical_SAM"/>
    <property type="match status" value="1"/>
</dbReference>
<dbReference type="InterPro" id="IPR058240">
    <property type="entry name" value="rSAM_sf"/>
</dbReference>
<dbReference type="CDD" id="cd21109">
    <property type="entry name" value="SPASM"/>
    <property type="match status" value="1"/>
</dbReference>
<evidence type="ECO:0000313" key="8">
    <source>
        <dbReference type="EMBL" id="MBB5345235.1"/>
    </source>
</evidence>
<dbReference type="GO" id="GO:0046872">
    <property type="term" value="F:metal ion binding"/>
    <property type="evidence" value="ECO:0007669"/>
    <property type="project" value="UniProtKB-KW"/>
</dbReference>
<evidence type="ECO:0000313" key="9">
    <source>
        <dbReference type="Proteomes" id="UP000569092"/>
    </source>
</evidence>
<dbReference type="InterPro" id="IPR013785">
    <property type="entry name" value="Aldolase_TIM"/>
</dbReference>
<dbReference type="InterPro" id="IPR023885">
    <property type="entry name" value="4Fe4S-binding_SPASM_dom"/>
</dbReference>
<evidence type="ECO:0000256" key="3">
    <source>
        <dbReference type="ARBA" id="ARBA00022723"/>
    </source>
</evidence>
<organism evidence="8 9">
    <name type="scientific">Tunturiibacter lichenicola</name>
    <dbReference type="NCBI Taxonomy" id="2051959"/>
    <lineage>
        <taxon>Bacteria</taxon>
        <taxon>Pseudomonadati</taxon>
        <taxon>Acidobacteriota</taxon>
        <taxon>Terriglobia</taxon>
        <taxon>Terriglobales</taxon>
        <taxon>Acidobacteriaceae</taxon>
        <taxon>Tunturiibacter</taxon>
    </lineage>
</organism>
<comment type="caution">
    <text evidence="8">The sequence shown here is derived from an EMBL/GenBank/DDBJ whole genome shotgun (WGS) entry which is preliminary data.</text>
</comment>
<evidence type="ECO:0000256" key="6">
    <source>
        <dbReference type="SAM" id="Coils"/>
    </source>
</evidence>
<dbReference type="InterPro" id="IPR007197">
    <property type="entry name" value="rSAM"/>
</dbReference>
<keyword evidence="3" id="KW-0479">Metal-binding</keyword>
<dbReference type="GO" id="GO:0003824">
    <property type="term" value="F:catalytic activity"/>
    <property type="evidence" value="ECO:0007669"/>
    <property type="project" value="InterPro"/>
</dbReference>
<dbReference type="Pfam" id="PF13186">
    <property type="entry name" value="SPASM"/>
    <property type="match status" value="1"/>
</dbReference>
<evidence type="ECO:0000256" key="5">
    <source>
        <dbReference type="ARBA" id="ARBA00023014"/>
    </source>
</evidence>
<dbReference type="PANTHER" id="PTHR11228:SF7">
    <property type="entry name" value="PQQA PEPTIDE CYCLASE"/>
    <property type="match status" value="1"/>
</dbReference>
<dbReference type="PROSITE" id="PS51918">
    <property type="entry name" value="RADICAL_SAM"/>
    <property type="match status" value="1"/>
</dbReference>
<gene>
    <name evidence="8" type="ORF">HDF10_003226</name>
</gene>
<sequence length="345" mass="38801">MSVELEVKAQLSHALPHKLTSLPILLLNLHENCNCRCLMCDIWKRPPGLGLDLASFKRLRDSIIALGVQQVVLTGGEPLLHSNFEALCSFLKSCEVRVTLLTTGLLLQKRADIVASSVDEIIISLDGPEAIHDGIRRVTRGFDLIRVGIAAIRCHQPGMPIQARSTVQRANFLFLRETVAAAKRLGFDSISFLATDVSSHAFNRDLIWPGERQSEVALTRSEIAALEVEIELLLEQFRDEIARRYIVEPPEKLRHIVRRFREHLGELTPESPVCNAPWVSAVLEVDGSIRPCFFHRKIGTVERNSLEDAVNSEEAQQFRRTLDIARNPTCQRCVCSLNYTRLAEN</sequence>
<evidence type="ECO:0000259" key="7">
    <source>
        <dbReference type="PROSITE" id="PS51918"/>
    </source>
</evidence>
<dbReference type="SFLD" id="SFLDG01067">
    <property type="entry name" value="SPASM/twitch_domain_containing"/>
    <property type="match status" value="1"/>
</dbReference>
<evidence type="ECO:0000256" key="4">
    <source>
        <dbReference type="ARBA" id="ARBA00023004"/>
    </source>
</evidence>
<dbReference type="SFLD" id="SFLDS00029">
    <property type="entry name" value="Radical_SAM"/>
    <property type="match status" value="1"/>
</dbReference>
<dbReference type="SUPFAM" id="SSF102114">
    <property type="entry name" value="Radical SAM enzymes"/>
    <property type="match status" value="1"/>
</dbReference>
<evidence type="ECO:0000256" key="2">
    <source>
        <dbReference type="ARBA" id="ARBA00022691"/>
    </source>
</evidence>
<keyword evidence="2" id="KW-0949">S-adenosyl-L-methionine</keyword>
<dbReference type="AlphaFoldDB" id="A0A7W8J9U0"/>
<keyword evidence="6" id="KW-0175">Coiled coil</keyword>